<keyword evidence="2" id="KW-1185">Reference proteome</keyword>
<dbReference type="Proteomes" id="UP001198220">
    <property type="component" value="Unassembled WGS sequence"/>
</dbReference>
<organism evidence="1 2">
    <name type="scientific">Hominiventricola filiformis</name>
    <dbReference type="NCBI Taxonomy" id="2885352"/>
    <lineage>
        <taxon>Bacteria</taxon>
        <taxon>Bacillati</taxon>
        <taxon>Bacillota</taxon>
        <taxon>Clostridia</taxon>
        <taxon>Lachnospirales</taxon>
        <taxon>Lachnospiraceae</taxon>
        <taxon>Hominiventricola</taxon>
    </lineage>
</organism>
<evidence type="ECO:0000313" key="1">
    <source>
        <dbReference type="EMBL" id="MCC2127894.1"/>
    </source>
</evidence>
<dbReference type="AlphaFoldDB" id="A0AAE3DE43"/>
<dbReference type="EMBL" id="JAJEPS010000044">
    <property type="protein sequence ID" value="MCC2127894.1"/>
    <property type="molecule type" value="Genomic_DNA"/>
</dbReference>
<name>A0AAE3DE43_9FIRM</name>
<dbReference type="RefSeq" id="WP_308460379.1">
    <property type="nucleotide sequence ID" value="NZ_JAJEPS010000044.1"/>
</dbReference>
<gene>
    <name evidence="1" type="ORF">LKD36_17330</name>
</gene>
<protein>
    <submittedName>
        <fullName evidence="1">RloB family protein</fullName>
    </submittedName>
</protein>
<comment type="caution">
    <text evidence="1">The sequence shown here is derived from an EMBL/GenBank/DDBJ whole genome shotgun (WGS) entry which is preliminary data.</text>
</comment>
<proteinExistence type="predicted"/>
<dbReference type="InterPro" id="IPR025591">
    <property type="entry name" value="RloB"/>
</dbReference>
<dbReference type="Pfam" id="PF13707">
    <property type="entry name" value="RloB"/>
    <property type="match status" value="1"/>
</dbReference>
<reference evidence="1 2" key="1">
    <citation type="submission" date="2021-10" db="EMBL/GenBank/DDBJ databases">
        <title>Anaerobic single-cell dispensing facilitates the cultivation of human gut bacteria.</title>
        <authorList>
            <person name="Afrizal A."/>
        </authorList>
    </citation>
    <scope>NUCLEOTIDE SEQUENCE [LARGE SCALE GENOMIC DNA]</scope>
    <source>
        <strain evidence="1 2">CLA-AA-H276</strain>
    </source>
</reference>
<evidence type="ECO:0000313" key="2">
    <source>
        <dbReference type="Proteomes" id="UP001198220"/>
    </source>
</evidence>
<sequence>MAKRGRKEKDNWKKKRRQEYLEKKEFRYYIFCEGQATEPKYFQGFKRYIEDNPIYRDMVLIEIEGCQAETMRVIGKAEEYVRENKITKGQIWCVYDKDSFPSSDVNGVVQRAEVLNQKNSDVQYYAAWSNECIEFWFMLHFAYYTANNHRSEYKKFLNEKFQELGIGKYEKNMDNIFETLMNGGNPKLAIRYARRIIKNGEGRTPAEIAPGTKVYELVEELAKYLPEEQKKYFTEDV</sequence>
<accession>A0AAE3DE43</accession>